<proteinExistence type="predicted"/>
<dbReference type="EMBL" id="BKCJ010229560">
    <property type="protein sequence ID" value="GEY98998.1"/>
    <property type="molecule type" value="Genomic_DNA"/>
</dbReference>
<protein>
    <submittedName>
        <fullName evidence="1">Protein kinase-like domain, phloem protein 2-like protein</fullName>
    </submittedName>
</protein>
<dbReference type="AlphaFoldDB" id="A0A699I1P9"/>
<reference evidence="1" key="1">
    <citation type="journal article" date="2019" name="Sci. Rep.">
        <title>Draft genome of Tanacetum cinerariifolium, the natural source of mosquito coil.</title>
        <authorList>
            <person name="Yamashiro T."/>
            <person name="Shiraishi A."/>
            <person name="Satake H."/>
            <person name="Nakayama K."/>
        </authorList>
    </citation>
    <scope>NUCLEOTIDE SEQUENCE</scope>
</reference>
<name>A0A699I1P9_TANCI</name>
<keyword evidence="1" id="KW-0808">Transferase</keyword>
<sequence length="123" mass="14149">MINLPRSVELDLSTYHRFGKFSTSDFQVLVSLSASRQVEHEQVLEDEELSNDSLQWTMKKDLFSYLLKRFHGQEGSAVEKDGKKSLMLSARGVITSHRLSFKSSRESRALFSSLLFLQKLCIF</sequence>
<organism evidence="1">
    <name type="scientific">Tanacetum cinerariifolium</name>
    <name type="common">Dalmatian daisy</name>
    <name type="synonym">Chrysanthemum cinerariifolium</name>
    <dbReference type="NCBI Taxonomy" id="118510"/>
    <lineage>
        <taxon>Eukaryota</taxon>
        <taxon>Viridiplantae</taxon>
        <taxon>Streptophyta</taxon>
        <taxon>Embryophyta</taxon>
        <taxon>Tracheophyta</taxon>
        <taxon>Spermatophyta</taxon>
        <taxon>Magnoliopsida</taxon>
        <taxon>eudicotyledons</taxon>
        <taxon>Gunneridae</taxon>
        <taxon>Pentapetalae</taxon>
        <taxon>asterids</taxon>
        <taxon>campanulids</taxon>
        <taxon>Asterales</taxon>
        <taxon>Asteraceae</taxon>
        <taxon>Asteroideae</taxon>
        <taxon>Anthemideae</taxon>
        <taxon>Anthemidinae</taxon>
        <taxon>Tanacetum</taxon>
    </lineage>
</organism>
<gene>
    <name evidence="1" type="ORF">Tci_470972</name>
</gene>
<dbReference type="GO" id="GO:0016301">
    <property type="term" value="F:kinase activity"/>
    <property type="evidence" value="ECO:0007669"/>
    <property type="project" value="UniProtKB-KW"/>
</dbReference>
<keyword evidence="1" id="KW-0418">Kinase</keyword>
<comment type="caution">
    <text evidence="1">The sequence shown here is derived from an EMBL/GenBank/DDBJ whole genome shotgun (WGS) entry which is preliminary data.</text>
</comment>
<accession>A0A699I1P9</accession>
<evidence type="ECO:0000313" key="1">
    <source>
        <dbReference type="EMBL" id="GEY98998.1"/>
    </source>
</evidence>